<dbReference type="EMBL" id="BMYX01000005">
    <property type="protein sequence ID" value="GGY10952.1"/>
    <property type="molecule type" value="Genomic_DNA"/>
</dbReference>
<name>A0A918U8P5_9NEIS</name>
<protein>
    <submittedName>
        <fullName evidence="1">Uncharacterized protein</fullName>
    </submittedName>
</protein>
<dbReference type="Proteomes" id="UP000645257">
    <property type="component" value="Unassembled WGS sequence"/>
</dbReference>
<reference evidence="1" key="1">
    <citation type="journal article" date="2014" name="Int. J. Syst. Evol. Microbiol.">
        <title>Complete genome sequence of Corynebacterium casei LMG S-19264T (=DSM 44701T), isolated from a smear-ripened cheese.</title>
        <authorList>
            <consortium name="US DOE Joint Genome Institute (JGI-PGF)"/>
            <person name="Walter F."/>
            <person name="Albersmeier A."/>
            <person name="Kalinowski J."/>
            <person name="Ruckert C."/>
        </authorList>
    </citation>
    <scope>NUCLEOTIDE SEQUENCE</scope>
    <source>
        <strain evidence="1">KCTC 32182</strain>
    </source>
</reference>
<gene>
    <name evidence="1" type="ORF">GCM10011289_12230</name>
</gene>
<evidence type="ECO:0000313" key="2">
    <source>
        <dbReference type="Proteomes" id="UP000645257"/>
    </source>
</evidence>
<evidence type="ECO:0000313" key="1">
    <source>
        <dbReference type="EMBL" id="GGY10952.1"/>
    </source>
</evidence>
<sequence length="104" mass="10753">MTAYDPARVKAAASALRAVMARHAGADAQARALSEALAPFLAQAISGTAGPIEWSAIPGATLFSEGGLGRYPDLEAAYASFRIEVSGGSSPVLERLRKKRGGHD</sequence>
<comment type="caution">
    <text evidence="1">The sequence shown here is derived from an EMBL/GenBank/DDBJ whole genome shotgun (WGS) entry which is preliminary data.</text>
</comment>
<reference evidence="1" key="2">
    <citation type="submission" date="2020-09" db="EMBL/GenBank/DDBJ databases">
        <authorList>
            <person name="Sun Q."/>
            <person name="Kim S."/>
        </authorList>
    </citation>
    <scope>NUCLEOTIDE SEQUENCE</scope>
    <source>
        <strain evidence="1">KCTC 32182</strain>
    </source>
</reference>
<accession>A0A918U8P5</accession>
<keyword evidence="2" id="KW-1185">Reference proteome</keyword>
<proteinExistence type="predicted"/>
<organism evidence="1 2">
    <name type="scientific">Paludibacterium paludis</name>
    <dbReference type="NCBI Taxonomy" id="1225769"/>
    <lineage>
        <taxon>Bacteria</taxon>
        <taxon>Pseudomonadati</taxon>
        <taxon>Pseudomonadota</taxon>
        <taxon>Betaproteobacteria</taxon>
        <taxon>Neisseriales</taxon>
        <taxon>Chromobacteriaceae</taxon>
        <taxon>Paludibacterium</taxon>
    </lineage>
</organism>
<dbReference type="RefSeq" id="WP_189532313.1">
    <property type="nucleotide sequence ID" value="NZ_BMYX01000005.1"/>
</dbReference>
<dbReference type="AlphaFoldDB" id="A0A918U8P5"/>